<feature type="domain" description="DUF2007" evidence="1">
    <location>
        <begin position="5"/>
        <end position="62"/>
    </location>
</feature>
<dbReference type="Proteomes" id="UP000032049">
    <property type="component" value="Unassembled WGS sequence"/>
</dbReference>
<dbReference type="STRING" id="1503925.TH53_17145"/>
<reference evidence="2 3" key="1">
    <citation type="submission" date="2015-01" db="EMBL/GenBank/DDBJ databases">
        <title>Draft genome sequence of Pedobacter sp. NL19 isolated from sludge of an effluent treatment pond in an abandoned uranium mine.</title>
        <authorList>
            <person name="Santos T."/>
            <person name="Caetano T."/>
            <person name="Covas C."/>
            <person name="Cruz A."/>
            <person name="Mendo S."/>
        </authorList>
    </citation>
    <scope>NUCLEOTIDE SEQUENCE [LARGE SCALE GENOMIC DNA]</scope>
    <source>
        <strain evidence="2 3">NL19</strain>
    </source>
</reference>
<proteinExistence type="predicted"/>
<organism evidence="2 3">
    <name type="scientific">Pedobacter lusitanus</name>
    <dbReference type="NCBI Taxonomy" id="1503925"/>
    <lineage>
        <taxon>Bacteria</taxon>
        <taxon>Pseudomonadati</taxon>
        <taxon>Bacteroidota</taxon>
        <taxon>Sphingobacteriia</taxon>
        <taxon>Sphingobacteriales</taxon>
        <taxon>Sphingobacteriaceae</taxon>
        <taxon>Pedobacter</taxon>
    </lineage>
</organism>
<evidence type="ECO:0000259" key="1">
    <source>
        <dbReference type="Pfam" id="PF09413"/>
    </source>
</evidence>
<name>A0A0D0F3B0_9SPHI</name>
<evidence type="ECO:0000313" key="2">
    <source>
        <dbReference type="EMBL" id="KIO76058.1"/>
    </source>
</evidence>
<evidence type="ECO:0000313" key="3">
    <source>
        <dbReference type="Proteomes" id="UP000032049"/>
    </source>
</evidence>
<protein>
    <recommendedName>
        <fullName evidence="1">DUF2007 domain-containing protein</fullName>
    </recommendedName>
</protein>
<dbReference type="AlphaFoldDB" id="A0A0D0F3B0"/>
<keyword evidence="3" id="KW-1185">Reference proteome</keyword>
<dbReference type="Gene3D" id="3.30.70.790">
    <property type="entry name" value="UreE, C-terminal domain"/>
    <property type="match status" value="1"/>
</dbReference>
<accession>A0A0D0F3B0</accession>
<sequence>MENNWVKVYTTENPVTAEIIKQGLIENDIAAVVMNKKDSSYQTFGIIEVLVSQKDFDAAEAYINSTETE</sequence>
<gene>
    <name evidence="2" type="ORF">TH53_17145</name>
</gene>
<comment type="caution">
    <text evidence="2">The sequence shown here is derived from an EMBL/GenBank/DDBJ whole genome shotgun (WGS) entry which is preliminary data.</text>
</comment>
<dbReference type="Pfam" id="PF09413">
    <property type="entry name" value="DUF2007"/>
    <property type="match status" value="1"/>
</dbReference>
<dbReference type="OrthoDB" id="1467917at2"/>
<dbReference type="RefSeq" id="WP_041883614.1">
    <property type="nucleotide sequence ID" value="NZ_CP157278.1"/>
</dbReference>
<dbReference type="EMBL" id="JXRA01000075">
    <property type="protein sequence ID" value="KIO76058.1"/>
    <property type="molecule type" value="Genomic_DNA"/>
</dbReference>
<dbReference type="InterPro" id="IPR018551">
    <property type="entry name" value="DUF2007"/>
</dbReference>